<feature type="chain" id="PRO_5009184359" description="DUF1190 domain-containing protein" evidence="2">
    <location>
        <begin position="21"/>
        <end position="286"/>
    </location>
</feature>
<feature type="region of interest" description="Disordered" evidence="1">
    <location>
        <begin position="203"/>
        <end position="286"/>
    </location>
</feature>
<proteinExistence type="predicted"/>
<gene>
    <name evidence="3" type="ORF">BH720_09495</name>
</gene>
<evidence type="ECO:0000256" key="2">
    <source>
        <dbReference type="SAM" id="SignalP"/>
    </source>
</evidence>
<comment type="caution">
    <text evidence="3">The sequence shown here is derived from an EMBL/GenBank/DDBJ whole genome shotgun (WGS) entry which is preliminary data.</text>
</comment>
<keyword evidence="2" id="KW-0732">Signal</keyword>
<sequence length="286" mass="31679">MQRKLTILFLVITLSWTTFACSAPSSNAARDNSPTAQLSRQPLKEGKYPIQQATYDDINGEYNLLLLNTPAGTPPQFSTTDLQLARLTDEQIQAGERTHLQMENNQATMYLTEDFRIEYVHNVTETQQNPQTGQPETVIVRRESNFWTPFAGAFAGQMAANLLFTPRYYVPPVYQPGGMMVGYGGYGSTYGQAVERYQSRYQAPPAAVRNRQAIRTTGAIRRSPSATQPNTRRPNTTTGTRSTGSGYGGTDLRRSNPSAPQRTNRPSFGSGSRNSRPVGGGARRRR</sequence>
<evidence type="ECO:0008006" key="4">
    <source>
        <dbReference type="Google" id="ProtNLM"/>
    </source>
</evidence>
<feature type="compositionally biased region" description="Low complexity" evidence="1">
    <location>
        <begin position="229"/>
        <end position="244"/>
    </location>
</feature>
<feature type="signal peptide" evidence="2">
    <location>
        <begin position="1"/>
        <end position="20"/>
    </location>
</feature>
<dbReference type="EMBL" id="MJGC01000050">
    <property type="protein sequence ID" value="OEJ75484.1"/>
    <property type="molecule type" value="Genomic_DNA"/>
</dbReference>
<feature type="region of interest" description="Disordered" evidence="1">
    <location>
        <begin position="24"/>
        <end position="45"/>
    </location>
</feature>
<evidence type="ECO:0000256" key="1">
    <source>
        <dbReference type="SAM" id="MobiDB-lite"/>
    </source>
</evidence>
<dbReference type="OrthoDB" id="462679at2"/>
<dbReference type="PROSITE" id="PS51257">
    <property type="entry name" value="PROKAR_LIPOPROTEIN"/>
    <property type="match status" value="1"/>
</dbReference>
<feature type="compositionally biased region" description="Polar residues" evidence="1">
    <location>
        <begin position="255"/>
        <end position="275"/>
    </location>
</feature>
<reference evidence="3" key="1">
    <citation type="submission" date="2016-09" db="EMBL/GenBank/DDBJ databases">
        <title>Draft genome of thermotolerant cyanobacterium Desertifilum sp. strain IPPAS B-1220.</title>
        <authorList>
            <person name="Sinetova M.A."/>
            <person name="Bolakhan K."/>
            <person name="Zayadan B.K."/>
            <person name="Mironov K.S."/>
            <person name="Ustinova V."/>
            <person name="Kupriyanova E.V."/>
            <person name="Sidorov R.A."/>
            <person name="Skrypnik A.N."/>
            <person name="Gogoleva N.E."/>
            <person name="Gogolev Y.V."/>
            <person name="Los D.A."/>
        </authorList>
    </citation>
    <scope>NUCLEOTIDE SEQUENCE [LARGE SCALE GENOMIC DNA]</scope>
    <source>
        <strain evidence="3">IPPAS B-1220</strain>
    </source>
</reference>
<dbReference type="STRING" id="1781255.BH720_09495"/>
<organism evidence="3">
    <name type="scientific">Desertifilum tharense IPPAS B-1220</name>
    <dbReference type="NCBI Taxonomy" id="1781255"/>
    <lineage>
        <taxon>Bacteria</taxon>
        <taxon>Bacillati</taxon>
        <taxon>Cyanobacteriota</taxon>
        <taxon>Cyanophyceae</taxon>
        <taxon>Desertifilales</taxon>
        <taxon>Desertifilaceae</taxon>
        <taxon>Desertifilum</taxon>
    </lineage>
</organism>
<accession>A0A1E5QLK1</accession>
<protein>
    <recommendedName>
        <fullName evidence="4">DUF1190 domain-containing protein</fullName>
    </recommendedName>
</protein>
<evidence type="ECO:0000313" key="3">
    <source>
        <dbReference type="EMBL" id="OEJ75484.1"/>
    </source>
</evidence>
<name>A0A1E5QLK1_9CYAN</name>
<dbReference type="AlphaFoldDB" id="A0A1E5QLK1"/>
<feature type="compositionally biased region" description="Polar residues" evidence="1">
    <location>
        <begin position="24"/>
        <end position="40"/>
    </location>
</feature>